<dbReference type="Pfam" id="PF00571">
    <property type="entry name" value="CBS"/>
    <property type="match status" value="1"/>
</dbReference>
<evidence type="ECO:0000313" key="4">
    <source>
        <dbReference type="Proteomes" id="UP001597176"/>
    </source>
</evidence>
<dbReference type="InterPro" id="IPR046342">
    <property type="entry name" value="CBS_dom_sf"/>
</dbReference>
<proteinExistence type="predicted"/>
<dbReference type="EMBL" id="JBHTND010000018">
    <property type="protein sequence ID" value="MFD1302655.1"/>
    <property type="molecule type" value="Genomic_DNA"/>
</dbReference>
<keyword evidence="4" id="KW-1185">Reference proteome</keyword>
<dbReference type="InterPro" id="IPR000644">
    <property type="entry name" value="CBS_dom"/>
</dbReference>
<keyword evidence="1" id="KW-0129">CBS domain</keyword>
<dbReference type="RefSeq" id="WP_238203952.1">
    <property type="nucleotide sequence ID" value="NZ_JBHTND010000018.1"/>
</dbReference>
<name>A0ABW3X0D5_9HYPH</name>
<dbReference type="Proteomes" id="UP001597176">
    <property type="component" value="Unassembled WGS sequence"/>
</dbReference>
<accession>A0ABW3X0D5</accession>
<gene>
    <name evidence="3" type="ORF">ACFQ4G_13850</name>
</gene>
<dbReference type="Gene3D" id="3.10.580.10">
    <property type="entry name" value="CBS-domain"/>
    <property type="match status" value="1"/>
</dbReference>
<feature type="domain" description="CBS" evidence="2">
    <location>
        <begin position="41"/>
        <end position="107"/>
    </location>
</feature>
<evidence type="ECO:0000313" key="3">
    <source>
        <dbReference type="EMBL" id="MFD1302655.1"/>
    </source>
</evidence>
<dbReference type="PROSITE" id="PS51371">
    <property type="entry name" value="CBS"/>
    <property type="match status" value="1"/>
</dbReference>
<dbReference type="SMART" id="SM00116">
    <property type="entry name" value="CBS"/>
    <property type="match status" value="1"/>
</dbReference>
<organism evidence="3 4">
    <name type="scientific">Methylobacterium marchantiae</name>
    <dbReference type="NCBI Taxonomy" id="600331"/>
    <lineage>
        <taxon>Bacteria</taxon>
        <taxon>Pseudomonadati</taxon>
        <taxon>Pseudomonadota</taxon>
        <taxon>Alphaproteobacteria</taxon>
        <taxon>Hyphomicrobiales</taxon>
        <taxon>Methylobacteriaceae</taxon>
        <taxon>Methylobacterium</taxon>
    </lineage>
</organism>
<evidence type="ECO:0000256" key="1">
    <source>
        <dbReference type="PROSITE-ProRule" id="PRU00703"/>
    </source>
</evidence>
<reference evidence="4" key="1">
    <citation type="journal article" date="2019" name="Int. J. Syst. Evol. Microbiol.">
        <title>The Global Catalogue of Microorganisms (GCM) 10K type strain sequencing project: providing services to taxonomists for standard genome sequencing and annotation.</title>
        <authorList>
            <consortium name="The Broad Institute Genomics Platform"/>
            <consortium name="The Broad Institute Genome Sequencing Center for Infectious Disease"/>
            <person name="Wu L."/>
            <person name="Ma J."/>
        </authorList>
    </citation>
    <scope>NUCLEOTIDE SEQUENCE [LARGE SCALE GENOMIC DNA]</scope>
    <source>
        <strain evidence="4">CCUG 56108</strain>
    </source>
</reference>
<evidence type="ECO:0000259" key="2">
    <source>
        <dbReference type="PROSITE" id="PS51371"/>
    </source>
</evidence>
<dbReference type="SUPFAM" id="SSF54631">
    <property type="entry name" value="CBS-domain pair"/>
    <property type="match status" value="1"/>
</dbReference>
<comment type="caution">
    <text evidence="3">The sequence shown here is derived from an EMBL/GenBank/DDBJ whole genome shotgun (WGS) entry which is preliminary data.</text>
</comment>
<protein>
    <submittedName>
        <fullName evidence="3">CBS domain-containing protein</fullName>
    </submittedName>
</protein>
<sequence length="173" mass="18553">MAPARCTIVLFPPLTTGILHTSVRSQEAFPREGDAMAASQPTGQGGAGLQYIRMDRSVREALRQLRSPDVDALVVIDGDRPTDGAIIGIITERDIFRAMAARGLEALDNLVWMLAKEDFVSVDVGMSGTDRLKQFCAHKTDHLAVTDGFVLTSVQSIWSCVDEVAGGGKTAHG</sequence>